<dbReference type="PANTHER" id="PTHR34390:SF2">
    <property type="entry name" value="SUCCINATE TRANSPORTER SUBUNIT YJJP-RELATED"/>
    <property type="match status" value="1"/>
</dbReference>
<proteinExistence type="inferred from homology"/>
<feature type="transmembrane region" description="Helical" evidence="7">
    <location>
        <begin position="225"/>
        <end position="246"/>
    </location>
</feature>
<keyword evidence="3 7" id="KW-0812">Transmembrane</keyword>
<evidence type="ECO:0000256" key="2">
    <source>
        <dbReference type="ARBA" id="ARBA00022475"/>
    </source>
</evidence>
<organism evidence="9 11">
    <name type="scientific">Peptoclostridium litorale DSM 5388</name>
    <dbReference type="NCBI Taxonomy" id="1121324"/>
    <lineage>
        <taxon>Bacteria</taxon>
        <taxon>Bacillati</taxon>
        <taxon>Bacillota</taxon>
        <taxon>Clostridia</taxon>
        <taxon>Peptostreptococcales</taxon>
        <taxon>Peptoclostridiaceae</taxon>
        <taxon>Peptoclostridium</taxon>
    </lineage>
</organism>
<keyword evidence="2" id="KW-1003">Cell membrane</keyword>
<dbReference type="OrthoDB" id="9813917at2"/>
<protein>
    <submittedName>
        <fullName evidence="9">Putative membrane protein</fullName>
    </submittedName>
</protein>
<dbReference type="eggNOG" id="COG2966">
    <property type="taxonomic scope" value="Bacteria"/>
</dbReference>
<evidence type="ECO:0000256" key="5">
    <source>
        <dbReference type="ARBA" id="ARBA00023136"/>
    </source>
</evidence>
<evidence type="ECO:0000259" key="8">
    <source>
        <dbReference type="Pfam" id="PF06738"/>
    </source>
</evidence>
<evidence type="ECO:0000313" key="11">
    <source>
        <dbReference type="Proteomes" id="UP000027946"/>
    </source>
</evidence>
<dbReference type="Pfam" id="PF06738">
    <property type="entry name" value="ThrE"/>
    <property type="match status" value="1"/>
</dbReference>
<feature type="transmembrane region" description="Helical" evidence="7">
    <location>
        <begin position="194"/>
        <end position="213"/>
    </location>
</feature>
<dbReference type="Proteomes" id="UP000027946">
    <property type="component" value="Unassembled WGS sequence"/>
</dbReference>
<evidence type="ECO:0000256" key="3">
    <source>
        <dbReference type="ARBA" id="ARBA00022692"/>
    </source>
</evidence>
<sequence>MDRISKSEVFKIAIYAGEIMLKNGAETYRVEDTINIICQSRKLWGVNSFVTPTGLFVSDNKADGISLIKRVESRTIDLDKISKVNSFARDFVKFPMGYGHARSMLDEIDATPKYNPVLKFLAVGLASAFFALIIGAHPIDFAAAFIISTISIIVYENISKISDTAFLSTALCSSIVTFFAIVSHVLGFGRNLDMIIVGAIMPLVPGVALTNGIRDLISGDLISGMARVCEAILIAISIAVGVGWVLKVWVSAFGGVL</sequence>
<dbReference type="GO" id="GO:0015744">
    <property type="term" value="P:succinate transport"/>
    <property type="evidence" value="ECO:0007669"/>
    <property type="project" value="TreeGrafter"/>
</dbReference>
<dbReference type="STRING" id="1121324.CLIT_10c00890"/>
<evidence type="ECO:0000256" key="4">
    <source>
        <dbReference type="ARBA" id="ARBA00022989"/>
    </source>
</evidence>
<evidence type="ECO:0000256" key="6">
    <source>
        <dbReference type="ARBA" id="ARBA00034125"/>
    </source>
</evidence>
<keyword evidence="11" id="KW-1185">Reference proteome</keyword>
<dbReference type="InterPro" id="IPR010619">
    <property type="entry name" value="ThrE-like_N"/>
</dbReference>
<name>A0A069RCF8_PEPLI</name>
<dbReference type="EMBL" id="JJMM01000026">
    <property type="protein sequence ID" value="KDR93935.1"/>
    <property type="molecule type" value="Genomic_DNA"/>
</dbReference>
<feature type="domain" description="Threonine/serine exporter-like N-terminal" evidence="8">
    <location>
        <begin position="12"/>
        <end position="248"/>
    </location>
</feature>
<feature type="transmembrane region" description="Helical" evidence="7">
    <location>
        <begin position="165"/>
        <end position="188"/>
    </location>
</feature>
<dbReference type="AlphaFoldDB" id="A0A069RCF8"/>
<keyword evidence="5 7" id="KW-0472">Membrane</keyword>
<feature type="transmembrane region" description="Helical" evidence="7">
    <location>
        <begin position="117"/>
        <end position="135"/>
    </location>
</feature>
<dbReference type="RefSeq" id="WP_038263538.1">
    <property type="nucleotide sequence ID" value="NZ_FSRH01000004.1"/>
</dbReference>
<evidence type="ECO:0000313" key="10">
    <source>
        <dbReference type="EMBL" id="KDR95362.1"/>
    </source>
</evidence>
<keyword evidence="4 7" id="KW-1133">Transmembrane helix</keyword>
<comment type="subcellular location">
    <subcellularLocation>
        <location evidence="1">Cell membrane</location>
        <topology evidence="1">Multi-pass membrane protein</topology>
    </subcellularLocation>
</comment>
<evidence type="ECO:0000313" key="9">
    <source>
        <dbReference type="EMBL" id="KDR93935.1"/>
    </source>
</evidence>
<dbReference type="EMBL" id="JJMM01000010">
    <property type="protein sequence ID" value="KDR95362.1"/>
    <property type="molecule type" value="Genomic_DNA"/>
</dbReference>
<dbReference type="PANTHER" id="PTHR34390">
    <property type="entry name" value="UPF0442 PROTEIN YJJB-RELATED"/>
    <property type="match status" value="1"/>
</dbReference>
<evidence type="ECO:0000256" key="7">
    <source>
        <dbReference type="SAM" id="Phobius"/>
    </source>
</evidence>
<dbReference type="GO" id="GO:0022857">
    <property type="term" value="F:transmembrane transporter activity"/>
    <property type="evidence" value="ECO:0007669"/>
    <property type="project" value="InterPro"/>
</dbReference>
<gene>
    <name evidence="10" type="ORF">CLIT_10c00890</name>
    <name evidence="9" type="ORF">CLIT_23c02070</name>
</gene>
<dbReference type="InterPro" id="IPR050539">
    <property type="entry name" value="ThrE_Dicarb/AminoAcid_Exp"/>
</dbReference>
<dbReference type="GO" id="GO:0005886">
    <property type="term" value="C:plasma membrane"/>
    <property type="evidence" value="ECO:0007669"/>
    <property type="project" value="UniProtKB-SubCell"/>
</dbReference>
<reference evidence="9 11" key="1">
    <citation type="submission" date="2014-03" db="EMBL/GenBank/DDBJ databases">
        <title>Genome sequence of Clostridium litorale W6, DSM 5388.</title>
        <authorList>
            <person name="Poehlein A."/>
            <person name="Jagirdar A."/>
            <person name="Khonsari B."/>
            <person name="Chibani C.M."/>
            <person name="Gutierrez Gutierrez D.A."/>
            <person name="Davydova E."/>
            <person name="Alghaithi H.S."/>
            <person name="Nair K.P."/>
            <person name="Dhamotharan K."/>
            <person name="Chandran L."/>
            <person name="G W."/>
            <person name="Daniel R."/>
        </authorList>
    </citation>
    <scope>NUCLEOTIDE SEQUENCE [LARGE SCALE GENOMIC DNA]</scope>
    <source>
        <strain evidence="9 11">W6</strain>
    </source>
</reference>
<comment type="caution">
    <text evidence="9">The sequence shown here is derived from an EMBL/GenBank/DDBJ whole genome shotgun (WGS) entry which is preliminary data.</text>
</comment>
<evidence type="ECO:0000256" key="1">
    <source>
        <dbReference type="ARBA" id="ARBA00004651"/>
    </source>
</evidence>
<accession>A0A069RCF8</accession>
<comment type="similarity">
    <text evidence="6">Belongs to the ThrE exporter (TC 2.A.79) family.</text>
</comment>